<name>A0A162GXI3_BDEBC</name>
<comment type="caution">
    <text evidence="1">The sequence shown here is derived from an EMBL/GenBank/DDBJ whole genome shotgun (WGS) entry which is preliminary data.</text>
</comment>
<protein>
    <submittedName>
        <fullName evidence="1">Uncharacterized protein</fullName>
    </submittedName>
</protein>
<dbReference type="Proteomes" id="UP000075799">
    <property type="component" value="Unassembled WGS sequence"/>
</dbReference>
<dbReference type="RefSeq" id="WP_063206058.1">
    <property type="nucleotide sequence ID" value="NZ_LUKD01000001.1"/>
</dbReference>
<proteinExistence type="predicted"/>
<accession>A0A162GXI3</accession>
<evidence type="ECO:0000313" key="1">
    <source>
        <dbReference type="EMBL" id="KYG69159.1"/>
    </source>
</evidence>
<sequence length="497" mass="58407">MKNYIKIPKESWKRRGRRYFSGKVLKLFSKYNLGFQIEAVESIKSYARYARKDKWNNAVPPETDLRLDTISLPIIITYAEWLRVHSRLPKLFSEFPQKEGFPRNSLREVYERIQKITESSVQVRSSSPIGYIQIPESDDLFRLTKIVKIDVVSFFKGHIGIVFTCSVGSSLHAEIEELLRTHFYSDVYLYAPPLKRIFRTWGMQAGNGTIHKQKVLKEKINTVKNELLGFFKGYLGLGVAQSRALIPSLDIWHFDCGTLMKPYQQEFWSVLDHTPRKFSYYRSEKGKYSLTLPDLSEFDASVKIVANLDRIKPGTGERKSVHEARSNLEFFNTDFSLLWFYYFHNYQLVETIGSEMHHAAEKSSFWSLKNFKLRDYLLEIEFRLDTLAKDFDLDFQYREIGSDFLNCESLRRRKKVRLDDEIKNGILFQKEKLERSVQSLRKFLDNAVETRIANINILTQILVLILGLVTVYDQSEKTREAILSIWESVTFWFIILF</sequence>
<gene>
    <name evidence="1" type="ORF">AZI87_08060</name>
</gene>
<evidence type="ECO:0000313" key="2">
    <source>
        <dbReference type="Proteomes" id="UP000075799"/>
    </source>
</evidence>
<dbReference type="AlphaFoldDB" id="A0A162GXI3"/>
<dbReference type="EMBL" id="LUKD01000001">
    <property type="protein sequence ID" value="KYG69159.1"/>
    <property type="molecule type" value="Genomic_DNA"/>
</dbReference>
<reference evidence="1 2" key="1">
    <citation type="submission" date="2016-03" db="EMBL/GenBank/DDBJ databases">
        <authorList>
            <person name="Ploux O."/>
        </authorList>
    </citation>
    <scope>NUCLEOTIDE SEQUENCE [LARGE SCALE GENOMIC DNA]</scope>
    <source>
        <strain evidence="1 2">EC13</strain>
    </source>
</reference>
<organism evidence="1 2">
    <name type="scientific">Bdellovibrio bacteriovorus</name>
    <dbReference type="NCBI Taxonomy" id="959"/>
    <lineage>
        <taxon>Bacteria</taxon>
        <taxon>Pseudomonadati</taxon>
        <taxon>Bdellovibrionota</taxon>
        <taxon>Bdellovibrionia</taxon>
        <taxon>Bdellovibrionales</taxon>
        <taxon>Pseudobdellovibrionaceae</taxon>
        <taxon>Bdellovibrio</taxon>
    </lineage>
</organism>